<feature type="chain" id="PRO_5025665687" description="NADH-ubiquinone oxidoreductase chain 5" evidence="17">
    <location>
        <begin position="21"/>
        <end position="607"/>
    </location>
</feature>
<evidence type="ECO:0000256" key="1">
    <source>
        <dbReference type="ARBA" id="ARBA00004448"/>
    </source>
</evidence>
<evidence type="ECO:0000256" key="13">
    <source>
        <dbReference type="ARBA" id="ARBA00023128"/>
    </source>
</evidence>
<evidence type="ECO:0000256" key="2">
    <source>
        <dbReference type="ARBA" id="ARBA00012944"/>
    </source>
</evidence>
<accession>A0A6B9DJG9</accession>
<evidence type="ECO:0000256" key="17">
    <source>
        <dbReference type="SAM" id="SignalP"/>
    </source>
</evidence>
<keyword evidence="6 16" id="KW-0812">Transmembrane</keyword>
<feature type="transmembrane region" description="Helical" evidence="16">
    <location>
        <begin position="173"/>
        <end position="194"/>
    </location>
</feature>
<feature type="transmembrane region" description="Helical" evidence="16">
    <location>
        <begin position="264"/>
        <end position="286"/>
    </location>
</feature>
<evidence type="ECO:0000256" key="10">
    <source>
        <dbReference type="ARBA" id="ARBA00022989"/>
    </source>
</evidence>
<evidence type="ECO:0000256" key="14">
    <source>
        <dbReference type="ARBA" id="ARBA00023136"/>
    </source>
</evidence>
<dbReference type="Gene3D" id="1.20.5.2700">
    <property type="match status" value="1"/>
</dbReference>
<evidence type="ECO:0000256" key="3">
    <source>
        <dbReference type="ARBA" id="ARBA00021096"/>
    </source>
</evidence>
<evidence type="ECO:0000256" key="11">
    <source>
        <dbReference type="ARBA" id="ARBA00023027"/>
    </source>
</evidence>
<evidence type="ECO:0000313" key="21">
    <source>
        <dbReference type="EMBL" id="QGX43507.1"/>
    </source>
</evidence>
<dbReference type="NCBIfam" id="NF005141">
    <property type="entry name" value="PRK06590.1"/>
    <property type="match status" value="1"/>
</dbReference>
<feature type="signal peptide" evidence="17">
    <location>
        <begin position="1"/>
        <end position="20"/>
    </location>
</feature>
<feature type="transmembrane region" description="Helical" evidence="16">
    <location>
        <begin position="78"/>
        <end position="98"/>
    </location>
</feature>
<dbReference type="PANTHER" id="PTHR42829">
    <property type="entry name" value="NADH-UBIQUINONE OXIDOREDUCTASE CHAIN 5"/>
    <property type="match status" value="1"/>
</dbReference>
<keyword evidence="8" id="KW-1278">Translocase</keyword>
<dbReference type="InterPro" id="IPR001750">
    <property type="entry name" value="ND/Mrp_TM"/>
</dbReference>
<dbReference type="InterPro" id="IPR018393">
    <property type="entry name" value="NADHpl_OxRdtase_5_subgr"/>
</dbReference>
<comment type="catalytic activity">
    <reaction evidence="15 16">
        <text>a ubiquinone + NADH + 5 H(+)(in) = a ubiquinol + NAD(+) + 4 H(+)(out)</text>
        <dbReference type="Rhea" id="RHEA:29091"/>
        <dbReference type="Rhea" id="RHEA-COMP:9565"/>
        <dbReference type="Rhea" id="RHEA-COMP:9566"/>
        <dbReference type="ChEBI" id="CHEBI:15378"/>
        <dbReference type="ChEBI" id="CHEBI:16389"/>
        <dbReference type="ChEBI" id="CHEBI:17976"/>
        <dbReference type="ChEBI" id="CHEBI:57540"/>
        <dbReference type="ChEBI" id="CHEBI:57945"/>
        <dbReference type="EC" id="7.1.1.2"/>
    </reaction>
</comment>
<feature type="transmembrane region" description="Helical" evidence="16">
    <location>
        <begin position="110"/>
        <end position="127"/>
    </location>
</feature>
<feature type="domain" description="NADH dehydrogenase subunit 5 C-terminal" evidence="20">
    <location>
        <begin position="419"/>
        <end position="599"/>
    </location>
</feature>
<dbReference type="Pfam" id="PF00662">
    <property type="entry name" value="Proton_antipo_N"/>
    <property type="match status" value="1"/>
</dbReference>
<evidence type="ECO:0000259" key="19">
    <source>
        <dbReference type="Pfam" id="PF00662"/>
    </source>
</evidence>
<comment type="subcellular location">
    <subcellularLocation>
        <location evidence="1">Mitochondrion inner membrane</location>
        <topology evidence="1">Multi-pass membrane protein</topology>
    </subcellularLocation>
</comment>
<organism evidence="21">
    <name type="scientific">Thoosa mismalolli</name>
    <dbReference type="NCBI Taxonomy" id="1859164"/>
    <lineage>
        <taxon>Eukaryota</taxon>
        <taxon>Metazoa</taxon>
        <taxon>Porifera</taxon>
        <taxon>Demospongiae</taxon>
        <taxon>Heteroscleromorpha</taxon>
        <taxon>Tetractinellida</taxon>
        <taxon>Astrophorina</taxon>
        <taxon>Thoosidae</taxon>
        <taxon>Thoosa</taxon>
    </lineage>
</organism>
<evidence type="ECO:0000256" key="5">
    <source>
        <dbReference type="ARBA" id="ARBA00022660"/>
    </source>
</evidence>
<proteinExistence type="inferred from homology"/>
<keyword evidence="5" id="KW-0679">Respiratory chain</keyword>
<keyword evidence="4 16" id="KW-0813">Transport</keyword>
<evidence type="ECO:0000256" key="12">
    <source>
        <dbReference type="ARBA" id="ARBA00023075"/>
    </source>
</evidence>
<dbReference type="InterPro" id="IPR001516">
    <property type="entry name" value="Proton_antipo_N"/>
</dbReference>
<dbReference type="PRINTS" id="PR01434">
    <property type="entry name" value="NADHDHGNASE5"/>
</dbReference>
<feature type="transmembrane region" description="Helical" evidence="16">
    <location>
        <begin position="486"/>
        <end position="503"/>
    </location>
</feature>
<dbReference type="GO" id="GO:0015990">
    <property type="term" value="P:electron transport coupled proton transport"/>
    <property type="evidence" value="ECO:0007669"/>
    <property type="project" value="TreeGrafter"/>
</dbReference>
<dbReference type="GO" id="GO:0042773">
    <property type="term" value="P:ATP synthesis coupled electron transport"/>
    <property type="evidence" value="ECO:0007669"/>
    <property type="project" value="InterPro"/>
</dbReference>
<dbReference type="GO" id="GO:0003954">
    <property type="term" value="F:NADH dehydrogenase activity"/>
    <property type="evidence" value="ECO:0007669"/>
    <property type="project" value="TreeGrafter"/>
</dbReference>
<feature type="domain" description="NADH:quinone oxidoreductase/Mrp antiporter transmembrane" evidence="18">
    <location>
        <begin position="127"/>
        <end position="416"/>
    </location>
</feature>
<comment type="similarity">
    <text evidence="16">Belongs to the complex I subunit 5 family.</text>
</comment>
<dbReference type="GO" id="GO:0008137">
    <property type="term" value="F:NADH dehydrogenase (ubiquinone) activity"/>
    <property type="evidence" value="ECO:0007669"/>
    <property type="project" value="UniProtKB-EC"/>
</dbReference>
<evidence type="ECO:0000256" key="7">
    <source>
        <dbReference type="ARBA" id="ARBA00022792"/>
    </source>
</evidence>
<evidence type="ECO:0000259" key="20">
    <source>
        <dbReference type="Pfam" id="PF06455"/>
    </source>
</evidence>
<feature type="transmembrane region" description="Helical" evidence="16">
    <location>
        <begin position="206"/>
        <end position="226"/>
    </location>
</feature>
<evidence type="ECO:0000256" key="9">
    <source>
        <dbReference type="ARBA" id="ARBA00022982"/>
    </source>
</evidence>
<dbReference type="PANTHER" id="PTHR42829:SF2">
    <property type="entry name" value="NADH-UBIQUINONE OXIDOREDUCTASE CHAIN 5"/>
    <property type="match status" value="1"/>
</dbReference>
<dbReference type="InterPro" id="IPR003945">
    <property type="entry name" value="NU5C-like"/>
</dbReference>
<reference evidence="21" key="1">
    <citation type="submission" date="2019-10" db="EMBL/GenBank/DDBJ databases">
        <title>The Complete mitogenome of excavating sponge Thoosa mismalolli (Demospongiae, Tetractinellida, Thoosidae) from Mexican East Pacific.</title>
        <authorList>
            <person name="Bautista-Guerrero E."/>
            <person name="Llera-Herrera R."/>
            <person name="Cruz-Barraza J.A."/>
            <person name="Rocha-Olivares A."/>
            <person name="Carballo J.L."/>
        </authorList>
    </citation>
    <scope>NUCLEOTIDE SEQUENCE</scope>
</reference>
<evidence type="ECO:0000256" key="16">
    <source>
        <dbReference type="RuleBase" id="RU003404"/>
    </source>
</evidence>
<keyword evidence="9" id="KW-0249">Electron transport</keyword>
<geneLocation type="mitochondrion" evidence="21"/>
<keyword evidence="12 16" id="KW-0830">Ubiquinone</keyword>
<feature type="transmembrane region" description="Helical" evidence="16">
    <location>
        <begin position="585"/>
        <end position="602"/>
    </location>
</feature>
<name>A0A6B9DJG9_9METZ</name>
<dbReference type="GO" id="GO:0005743">
    <property type="term" value="C:mitochondrial inner membrane"/>
    <property type="evidence" value="ECO:0007669"/>
    <property type="project" value="UniProtKB-SubCell"/>
</dbReference>
<feature type="domain" description="NADH-Ubiquinone oxidoreductase (complex I) chain 5 N-terminal" evidence="19">
    <location>
        <begin position="61"/>
        <end position="111"/>
    </location>
</feature>
<evidence type="ECO:0000259" key="18">
    <source>
        <dbReference type="Pfam" id="PF00361"/>
    </source>
</evidence>
<comment type="function">
    <text evidence="16">Core subunit of the mitochondrial membrane respiratory chain NADH dehydrogenase (Complex I) which catalyzes electron transfer from NADH through the respiratory chain, using ubiquinone as an electron acceptor. Essential for the catalytic activity and assembly of complex I.</text>
</comment>
<evidence type="ECO:0000256" key="15">
    <source>
        <dbReference type="ARBA" id="ARBA00049551"/>
    </source>
</evidence>
<keyword evidence="13 16" id="KW-0496">Mitochondrion</keyword>
<keyword evidence="17" id="KW-0732">Signal</keyword>
<keyword evidence="11 16" id="KW-0520">NAD</keyword>
<feature type="transmembrane region" description="Helical" evidence="16">
    <location>
        <begin position="359"/>
        <end position="380"/>
    </location>
</feature>
<feature type="transmembrane region" description="Helical" evidence="16">
    <location>
        <begin position="327"/>
        <end position="347"/>
    </location>
</feature>
<dbReference type="NCBIfam" id="TIGR01974">
    <property type="entry name" value="NDH_I_L"/>
    <property type="match status" value="1"/>
</dbReference>
<feature type="transmembrane region" description="Helical" evidence="16">
    <location>
        <begin position="298"/>
        <end position="321"/>
    </location>
</feature>
<evidence type="ECO:0000256" key="4">
    <source>
        <dbReference type="ARBA" id="ARBA00022448"/>
    </source>
</evidence>
<sequence>MYILVLLIPLLSAIISGFWGRKTGTGVLTSSCISITAIISGWIFYETALNGSSTYLKLWGWLDSELFTTDFGLQFDSLTSTMLILITTVSALVHIYSTGYMSDDPHIPRFMSYLSLFTFLMIVLVTSDNYIQLFIGWEGVGLCSYLLINFWLTRIKANKAAMKAMLINRVGDIGLLLAMFLIIREFGTLEYSTISSLLDFVDRKNLTVICLLLFLGAVGKSAQLSLHTWLPDAMEGPTPVSALIHAATMVTAGVFLIIKSGPLFEGSFLVLTVVTFIGALTAFFAATTGAAQNDLKKVIAYSTCSQLGYMVMVCGVSNYSISLFHLLNHGFFKALLFLSAGSVIHAVNGEQDMRKMGGLIRSIPFTYTMVLIGSLSLIGFPYLTGFYSKDLILEVTYGKYYIVFAYWLGSFSALLTAFYSVRLIYLTFITNTNTNRVVFRGVDESSLSITFPLLLLSFGSIFVGYLVKETMLFNTIYPVISSYIKITPFVLSLLGMLLGFIVFSRTEGVYNKFEGHRVLYGFFNSAWQFNYILNNFFVNYIWKFGHLITYRIIDRGVLEIIGPRGAAQLLIRSTQRVSNLQSGTVFNYVLIMIVFTSLFIFGNNAGL</sequence>
<dbReference type="Pfam" id="PF06455">
    <property type="entry name" value="NADH5_C"/>
    <property type="match status" value="1"/>
</dbReference>
<dbReference type="InterPro" id="IPR010934">
    <property type="entry name" value="NADH_DH_su5_C"/>
</dbReference>
<dbReference type="EMBL" id="MN587873">
    <property type="protein sequence ID" value="QGX43507.1"/>
    <property type="molecule type" value="Genomic_DNA"/>
</dbReference>
<keyword evidence="10 16" id="KW-1133">Transmembrane helix</keyword>
<keyword evidence="7" id="KW-0999">Mitochondrion inner membrane</keyword>
<dbReference type="Pfam" id="PF00361">
    <property type="entry name" value="Proton_antipo_M"/>
    <property type="match status" value="1"/>
</dbReference>
<dbReference type="EC" id="7.1.1.2" evidence="2 16"/>
<feature type="transmembrane region" description="Helical" evidence="16">
    <location>
        <begin position="238"/>
        <end position="258"/>
    </location>
</feature>
<protein>
    <recommendedName>
        <fullName evidence="3 16">NADH-ubiquinone oxidoreductase chain 5</fullName>
        <ecNumber evidence="2 16">7.1.1.2</ecNumber>
    </recommendedName>
</protein>
<evidence type="ECO:0000256" key="6">
    <source>
        <dbReference type="ARBA" id="ARBA00022692"/>
    </source>
</evidence>
<evidence type="ECO:0000256" key="8">
    <source>
        <dbReference type="ARBA" id="ARBA00022967"/>
    </source>
</evidence>
<feature type="transmembrane region" description="Helical" evidence="16">
    <location>
        <begin position="446"/>
        <end position="466"/>
    </location>
</feature>
<feature type="transmembrane region" description="Helical" evidence="16">
    <location>
        <begin position="400"/>
        <end position="425"/>
    </location>
</feature>
<dbReference type="AlphaFoldDB" id="A0A6B9DJG9"/>
<feature type="transmembrane region" description="Helical" evidence="16">
    <location>
        <begin position="133"/>
        <end position="152"/>
    </location>
</feature>
<dbReference type="PRINTS" id="PR01435">
    <property type="entry name" value="NPOXDRDTASE5"/>
</dbReference>
<keyword evidence="14 16" id="KW-0472">Membrane</keyword>
<gene>
    <name evidence="21" type="primary">nad5</name>
</gene>